<sequence>QLKLKTCLSRLRLATTVTLHDVSDAFMKFRVSSALGSFFQFYWRNGYYQFSRMIYGSSIAPSCLEGGMGHVEQHLLPTVERPLPLPNLDTAGSLDLYVDHVLDSDRDEPDQCSFMDDILDFTQPTEEPAPLIDKYTAHDLPLKTQALSDASADHPIPVLGLELVDSGDSLRYPPKAIATVLAWPLDHPLTYTDSLSLL</sequence>
<accession>A0A7J6SZ95</accession>
<feature type="non-terminal residue" evidence="1">
    <location>
        <position position="198"/>
    </location>
</feature>
<evidence type="ECO:0000313" key="2">
    <source>
        <dbReference type="Proteomes" id="UP000574390"/>
    </source>
</evidence>
<name>A0A7J6SZ95_PEROL</name>
<dbReference type="SUPFAM" id="SSF56672">
    <property type="entry name" value="DNA/RNA polymerases"/>
    <property type="match status" value="1"/>
</dbReference>
<gene>
    <name evidence="1" type="ORF">FOZ62_019085</name>
</gene>
<organism evidence="1 2">
    <name type="scientific">Perkinsus olseni</name>
    <name type="common">Perkinsus atlanticus</name>
    <dbReference type="NCBI Taxonomy" id="32597"/>
    <lineage>
        <taxon>Eukaryota</taxon>
        <taxon>Sar</taxon>
        <taxon>Alveolata</taxon>
        <taxon>Perkinsozoa</taxon>
        <taxon>Perkinsea</taxon>
        <taxon>Perkinsida</taxon>
        <taxon>Perkinsidae</taxon>
        <taxon>Perkinsus</taxon>
    </lineage>
</organism>
<comment type="caution">
    <text evidence="1">The sequence shown here is derived from an EMBL/GenBank/DDBJ whole genome shotgun (WGS) entry which is preliminary data.</text>
</comment>
<proteinExistence type="predicted"/>
<dbReference type="Proteomes" id="UP000574390">
    <property type="component" value="Unassembled WGS sequence"/>
</dbReference>
<dbReference type="InterPro" id="IPR043502">
    <property type="entry name" value="DNA/RNA_pol_sf"/>
</dbReference>
<evidence type="ECO:0000313" key="1">
    <source>
        <dbReference type="EMBL" id="KAF4738105.1"/>
    </source>
</evidence>
<protein>
    <submittedName>
        <fullName evidence="1">Uncharacterized protein</fullName>
    </submittedName>
</protein>
<dbReference type="AlphaFoldDB" id="A0A7J6SZ95"/>
<reference evidence="1 2" key="1">
    <citation type="submission" date="2020-04" db="EMBL/GenBank/DDBJ databases">
        <title>Perkinsus olseni comparative genomics.</title>
        <authorList>
            <person name="Bogema D.R."/>
        </authorList>
    </citation>
    <scope>NUCLEOTIDE SEQUENCE [LARGE SCALE GENOMIC DNA]</scope>
    <source>
        <strain evidence="1">ATCC PRA-205</strain>
    </source>
</reference>
<dbReference type="EMBL" id="JABANM010011182">
    <property type="protein sequence ID" value="KAF4738105.1"/>
    <property type="molecule type" value="Genomic_DNA"/>
</dbReference>
<feature type="non-terminal residue" evidence="1">
    <location>
        <position position="1"/>
    </location>
</feature>